<sequence length="240" mass="26227">MISLAVGLEVVMGIYEAAFHLALGFIFFLVQEGPPFLANRGVWLALLFLPLLAFGAARVLGGRRAGRGAGTCTSRHLQALATILLALFVASLVISGAFGALKELTRHRVFASANGIEGYENRLIASELQKALQEVSETRDHFPDSLAELEAGLSKDWISATYRDPYAEELPELPMYLAAGAPTSLDPSFPVLISARHRSGGRKWHRTVFTMNGVEHHVEEPEISIWVQRALDARRAHSSP</sequence>
<evidence type="ECO:0000313" key="2">
    <source>
        <dbReference type="EMBL" id="MCW1912574.1"/>
    </source>
</evidence>
<protein>
    <submittedName>
        <fullName evidence="2">Uncharacterized protein</fullName>
    </submittedName>
</protein>
<feature type="transmembrane region" description="Helical" evidence="1">
    <location>
        <begin position="12"/>
        <end position="30"/>
    </location>
</feature>
<keyword evidence="3" id="KW-1185">Reference proteome</keyword>
<dbReference type="RefSeq" id="WP_264511107.1">
    <property type="nucleotide sequence ID" value="NZ_JAPDDR010000002.1"/>
</dbReference>
<keyword evidence="1" id="KW-0472">Membrane</keyword>
<feature type="transmembrane region" description="Helical" evidence="1">
    <location>
        <begin position="80"/>
        <end position="101"/>
    </location>
</feature>
<keyword evidence="1" id="KW-0812">Transmembrane</keyword>
<accession>A0ABT3FYB7</accession>
<keyword evidence="1" id="KW-1133">Transmembrane helix</keyword>
<name>A0ABT3FYB7_9BACT</name>
<reference evidence="2" key="1">
    <citation type="submission" date="2022-10" db="EMBL/GenBank/DDBJ databases">
        <title>Luteolibacter sp. GHJ8, whole genome shotgun sequencing project.</title>
        <authorList>
            <person name="Zhao G."/>
            <person name="Shen L."/>
        </authorList>
    </citation>
    <scope>NUCLEOTIDE SEQUENCE</scope>
    <source>
        <strain evidence="2">GHJ8</strain>
    </source>
</reference>
<dbReference type="Proteomes" id="UP001165653">
    <property type="component" value="Unassembled WGS sequence"/>
</dbReference>
<organism evidence="2 3">
    <name type="scientific">Luteolibacter rhizosphaerae</name>
    <dbReference type="NCBI Taxonomy" id="2989719"/>
    <lineage>
        <taxon>Bacteria</taxon>
        <taxon>Pseudomonadati</taxon>
        <taxon>Verrucomicrobiota</taxon>
        <taxon>Verrucomicrobiia</taxon>
        <taxon>Verrucomicrobiales</taxon>
        <taxon>Verrucomicrobiaceae</taxon>
        <taxon>Luteolibacter</taxon>
    </lineage>
</organism>
<comment type="caution">
    <text evidence="2">The sequence shown here is derived from an EMBL/GenBank/DDBJ whole genome shotgun (WGS) entry which is preliminary data.</text>
</comment>
<dbReference type="EMBL" id="JAPDDR010000002">
    <property type="protein sequence ID" value="MCW1912574.1"/>
    <property type="molecule type" value="Genomic_DNA"/>
</dbReference>
<evidence type="ECO:0000256" key="1">
    <source>
        <dbReference type="SAM" id="Phobius"/>
    </source>
</evidence>
<gene>
    <name evidence="2" type="ORF">OJ996_03245</name>
</gene>
<evidence type="ECO:0000313" key="3">
    <source>
        <dbReference type="Proteomes" id="UP001165653"/>
    </source>
</evidence>
<feature type="transmembrane region" description="Helical" evidence="1">
    <location>
        <begin position="42"/>
        <end position="60"/>
    </location>
</feature>
<proteinExistence type="predicted"/>